<sequence>MDHFCRPSIHQILSVNLVWICRK</sequence>
<reference evidence="1" key="2">
    <citation type="journal article" date="2015" name="Fish Shellfish Immunol.">
        <title>Early steps in the European eel (Anguilla anguilla)-Vibrio vulnificus interaction in the gills: Role of the RtxA13 toxin.</title>
        <authorList>
            <person name="Callol A."/>
            <person name="Pajuelo D."/>
            <person name="Ebbesson L."/>
            <person name="Teles M."/>
            <person name="MacKenzie S."/>
            <person name="Amaro C."/>
        </authorList>
    </citation>
    <scope>NUCLEOTIDE SEQUENCE</scope>
</reference>
<protein>
    <submittedName>
        <fullName evidence="1">Uncharacterized protein</fullName>
    </submittedName>
</protein>
<reference evidence="1" key="1">
    <citation type="submission" date="2014-11" db="EMBL/GenBank/DDBJ databases">
        <authorList>
            <person name="Amaro Gonzalez C."/>
        </authorList>
    </citation>
    <scope>NUCLEOTIDE SEQUENCE</scope>
</reference>
<organism evidence="1">
    <name type="scientific">Anguilla anguilla</name>
    <name type="common">European freshwater eel</name>
    <name type="synonym">Muraena anguilla</name>
    <dbReference type="NCBI Taxonomy" id="7936"/>
    <lineage>
        <taxon>Eukaryota</taxon>
        <taxon>Metazoa</taxon>
        <taxon>Chordata</taxon>
        <taxon>Craniata</taxon>
        <taxon>Vertebrata</taxon>
        <taxon>Euteleostomi</taxon>
        <taxon>Actinopterygii</taxon>
        <taxon>Neopterygii</taxon>
        <taxon>Teleostei</taxon>
        <taxon>Anguilliformes</taxon>
        <taxon>Anguillidae</taxon>
        <taxon>Anguilla</taxon>
    </lineage>
</organism>
<accession>A0A0E9UGD8</accession>
<dbReference type="EMBL" id="GBXM01043633">
    <property type="protein sequence ID" value="JAH64944.1"/>
    <property type="molecule type" value="Transcribed_RNA"/>
</dbReference>
<evidence type="ECO:0000313" key="1">
    <source>
        <dbReference type="EMBL" id="JAH64944.1"/>
    </source>
</evidence>
<dbReference type="AlphaFoldDB" id="A0A0E9UGD8"/>
<proteinExistence type="predicted"/>
<name>A0A0E9UGD8_ANGAN</name>